<accession>A0A2D2CW09</accession>
<gene>
    <name evidence="1" type="ORF">CQW49_02515</name>
</gene>
<dbReference type="Proteomes" id="UP000230709">
    <property type="component" value="Chromosome"/>
</dbReference>
<name>A0A2D2CW09_METT3</name>
<evidence type="ECO:0008006" key="3">
    <source>
        <dbReference type="Google" id="ProtNLM"/>
    </source>
</evidence>
<dbReference type="RefSeq" id="WP_003609697.1">
    <property type="nucleotide sequence ID" value="NZ_ADVE02000001.1"/>
</dbReference>
<dbReference type="KEGG" id="mtw:CQW49_02515"/>
<dbReference type="STRING" id="595536.GCA_000178815_00443"/>
<reference evidence="2" key="1">
    <citation type="submission" date="2017-10" db="EMBL/GenBank/DDBJ databases">
        <title>Completed PacBio SMRT sequence of Methylosinus trichosporium OB3b reveals presence of a third large plasmid.</title>
        <authorList>
            <person name="Charles T.C."/>
            <person name="Lynch M.D.J."/>
            <person name="Heil J.R."/>
            <person name="Cheng J."/>
        </authorList>
    </citation>
    <scope>NUCLEOTIDE SEQUENCE [LARGE SCALE GENOMIC DNA]</scope>
    <source>
        <strain evidence="2">OB3b</strain>
    </source>
</reference>
<dbReference type="Gene3D" id="3.40.50.300">
    <property type="entry name" value="P-loop containing nucleotide triphosphate hydrolases"/>
    <property type="match status" value="1"/>
</dbReference>
<sequence length="382" mass="41446">MSRPVALDDFNIVPGEPAAPERRKFTLEPFGSIIFESAGEWLVKRMLPRQGVGAFYGASQSFKSFLVSDLALYVALGWEWAGRRVTQAPAVYIAAEGAAGLRKRKVGFERSHGDLPANVPFFLIGAAPNLGTEQGDLATLIAAIESEGVTPGLIVVDTLAQALGAGDENGGGMITFVANATALANHFRAFVLIVHHVGLGDDKRMRGHSSLIGALDAQILCERRDGELFTTLTLQKLKDEESRVKLAAHLSRVVIGQDEDGEDVSTLIVDRIEEVDAAPRASAPKSIPASQRLFMEVVALAIDEDGERFHPFPDGPPVRAVADDIVRERYYARIAEKPRPDDTPKKLADRQRQAFNVAVKANLNAKRIIAGGKNSERVLWLP</sequence>
<protein>
    <recommendedName>
        <fullName evidence="3">AAA family ATPase</fullName>
    </recommendedName>
</protein>
<dbReference type="InterPro" id="IPR027417">
    <property type="entry name" value="P-loop_NTPase"/>
</dbReference>
<dbReference type="EMBL" id="CP023737">
    <property type="protein sequence ID" value="ATQ66893.1"/>
    <property type="molecule type" value="Genomic_DNA"/>
</dbReference>
<evidence type="ECO:0000313" key="2">
    <source>
        <dbReference type="Proteomes" id="UP000230709"/>
    </source>
</evidence>
<dbReference type="AlphaFoldDB" id="A0A2D2CW09"/>
<proteinExistence type="predicted"/>
<keyword evidence="2" id="KW-1185">Reference proteome</keyword>
<evidence type="ECO:0000313" key="1">
    <source>
        <dbReference type="EMBL" id="ATQ66893.1"/>
    </source>
</evidence>
<organism evidence="1 2">
    <name type="scientific">Methylosinus trichosporium (strain ATCC 35070 / NCIMB 11131 / UNIQEM 75 / OB3b)</name>
    <dbReference type="NCBI Taxonomy" id="595536"/>
    <lineage>
        <taxon>Bacteria</taxon>
        <taxon>Pseudomonadati</taxon>
        <taxon>Pseudomonadota</taxon>
        <taxon>Alphaproteobacteria</taxon>
        <taxon>Hyphomicrobiales</taxon>
        <taxon>Methylocystaceae</taxon>
        <taxon>Methylosinus</taxon>
    </lineage>
</organism>
<dbReference type="SUPFAM" id="SSF52540">
    <property type="entry name" value="P-loop containing nucleoside triphosphate hydrolases"/>
    <property type="match status" value="1"/>
</dbReference>
<dbReference type="Pfam" id="PF13481">
    <property type="entry name" value="AAA_25"/>
    <property type="match status" value="1"/>
</dbReference>